<sequence>MDERMNNFFKLKEHNVTFKGEVLAALTSFFAAIYIIVVNASILSDAHIAMEPLIISTVFASFTGCMIAAFVTNAPLIIMPGMGINALVTYTIVNTLGLTFYEALAAIFIAGILLAVIALTPLSKILMDAIPHTLKESITIGIGLFVAFLGLQKSGLVVASSSTLVTIGKINSPEVILFIFIMILTLVLFLKNVRGSFLISIILGTVLSIVFGLVDTSTLKFSLPDFNSYKDIFFNMSFNAIGNINFWIGTFSLTLILVFENIGILYAQTHQLLGAPEKASKSLAAVSFATIGCALLGCSPPVSTVEGNAGMTDGGRTGLTSVICGILFLASLFFIPFINIIPNIAIAPILIILGCLMAQNLKNMKFQDFSDFFPCFVTIISIPFTYSIIDGIALGFILYPICKICTKKQNEISIPMYIIAAIFLLYFIIIGLIH</sequence>
<dbReference type="PANTHER" id="PTHR43337:SF2">
    <property type="entry name" value="XANTHINE_URACIL PERMEASE"/>
    <property type="match status" value="1"/>
</dbReference>
<comment type="subcellular location">
    <subcellularLocation>
        <location evidence="1">Membrane</location>
        <topology evidence="1">Multi-pass membrane protein</topology>
    </subcellularLocation>
</comment>
<keyword evidence="4 7" id="KW-0812">Transmembrane</keyword>
<evidence type="ECO:0000256" key="7">
    <source>
        <dbReference type="SAM" id="Phobius"/>
    </source>
</evidence>
<dbReference type="Pfam" id="PF00860">
    <property type="entry name" value="Xan_ur_permease"/>
    <property type="match status" value="1"/>
</dbReference>
<dbReference type="AlphaFoldDB" id="A0A512TQA9"/>
<feature type="transmembrane region" description="Helical" evidence="7">
    <location>
        <begin position="172"/>
        <end position="190"/>
    </location>
</feature>
<feature type="transmembrane region" description="Helical" evidence="7">
    <location>
        <begin position="134"/>
        <end position="152"/>
    </location>
</feature>
<keyword evidence="6 7" id="KW-0472">Membrane</keyword>
<name>A0A512TQA9_CLOBU</name>
<evidence type="ECO:0000256" key="5">
    <source>
        <dbReference type="ARBA" id="ARBA00022989"/>
    </source>
</evidence>
<feature type="transmembrane region" description="Helical" evidence="7">
    <location>
        <begin position="317"/>
        <end position="335"/>
    </location>
</feature>
<feature type="transmembrane region" description="Helical" evidence="7">
    <location>
        <begin position="279"/>
        <end position="297"/>
    </location>
</feature>
<dbReference type="GO" id="GO:0005886">
    <property type="term" value="C:plasma membrane"/>
    <property type="evidence" value="ECO:0007669"/>
    <property type="project" value="TreeGrafter"/>
</dbReference>
<keyword evidence="3" id="KW-0813">Transport</keyword>
<evidence type="ECO:0000256" key="4">
    <source>
        <dbReference type="ARBA" id="ARBA00022692"/>
    </source>
</evidence>
<feature type="transmembrane region" description="Helical" evidence="7">
    <location>
        <begin position="197"/>
        <end position="214"/>
    </location>
</feature>
<dbReference type="InterPro" id="IPR006043">
    <property type="entry name" value="NCS2"/>
</dbReference>
<feature type="transmembrane region" description="Helical" evidence="7">
    <location>
        <begin position="244"/>
        <end position="267"/>
    </location>
</feature>
<dbReference type="EMBL" id="BKBC01000047">
    <property type="protein sequence ID" value="GEQ22406.1"/>
    <property type="molecule type" value="Genomic_DNA"/>
</dbReference>
<feature type="transmembrane region" description="Helical" evidence="7">
    <location>
        <begin position="379"/>
        <end position="402"/>
    </location>
</feature>
<dbReference type="PANTHER" id="PTHR43337">
    <property type="entry name" value="XANTHINE/URACIL PERMEASE C887.17-RELATED"/>
    <property type="match status" value="1"/>
</dbReference>
<feature type="transmembrane region" description="Helical" evidence="7">
    <location>
        <begin position="98"/>
        <end position="122"/>
    </location>
</feature>
<evidence type="ECO:0000313" key="8">
    <source>
        <dbReference type="EMBL" id="GEQ22406.1"/>
    </source>
</evidence>
<evidence type="ECO:0000256" key="6">
    <source>
        <dbReference type="ARBA" id="ARBA00023136"/>
    </source>
</evidence>
<protein>
    <submittedName>
        <fullName evidence="8">Xanthine/uracil permease</fullName>
    </submittedName>
</protein>
<gene>
    <name evidence="8" type="ORF">CBU02nite_29120</name>
</gene>
<reference evidence="8 9" key="1">
    <citation type="submission" date="2019-07" db="EMBL/GenBank/DDBJ databases">
        <title>Whole genome shotgun sequence of Clostridium butyricum NBRC 3858.</title>
        <authorList>
            <person name="Hosoyama A."/>
            <person name="Uohara A."/>
            <person name="Ohji S."/>
            <person name="Ichikawa N."/>
        </authorList>
    </citation>
    <scope>NUCLEOTIDE SEQUENCE [LARGE SCALE GENOMIC DNA]</scope>
    <source>
        <strain evidence="8 9">NBRC 3858</strain>
    </source>
</reference>
<evidence type="ECO:0000256" key="3">
    <source>
        <dbReference type="ARBA" id="ARBA00022448"/>
    </source>
</evidence>
<keyword evidence="5 7" id="KW-1133">Transmembrane helix</keyword>
<proteinExistence type="inferred from homology"/>
<feature type="transmembrane region" description="Helical" evidence="7">
    <location>
        <begin position="340"/>
        <end position="359"/>
    </location>
</feature>
<dbReference type="Proteomes" id="UP000321089">
    <property type="component" value="Unassembled WGS sequence"/>
</dbReference>
<evidence type="ECO:0000313" key="9">
    <source>
        <dbReference type="Proteomes" id="UP000321089"/>
    </source>
</evidence>
<feature type="transmembrane region" description="Helical" evidence="7">
    <location>
        <begin position="54"/>
        <end position="78"/>
    </location>
</feature>
<accession>A0A512TQA9</accession>
<evidence type="ECO:0000256" key="1">
    <source>
        <dbReference type="ARBA" id="ARBA00004141"/>
    </source>
</evidence>
<feature type="transmembrane region" description="Helical" evidence="7">
    <location>
        <begin position="414"/>
        <end position="433"/>
    </location>
</feature>
<comment type="similarity">
    <text evidence="2">Belongs to the nucleobase:cation symporter-2 (NCS2) (TC 2.A.40) family. Azg-like subfamily.</text>
</comment>
<comment type="caution">
    <text evidence="8">The sequence shown here is derived from an EMBL/GenBank/DDBJ whole genome shotgun (WGS) entry which is preliminary data.</text>
</comment>
<feature type="transmembrane region" description="Helical" evidence="7">
    <location>
        <begin position="22"/>
        <end position="42"/>
    </location>
</feature>
<evidence type="ECO:0000256" key="2">
    <source>
        <dbReference type="ARBA" id="ARBA00005697"/>
    </source>
</evidence>
<organism evidence="8 9">
    <name type="scientific">Clostridium butyricum</name>
    <dbReference type="NCBI Taxonomy" id="1492"/>
    <lineage>
        <taxon>Bacteria</taxon>
        <taxon>Bacillati</taxon>
        <taxon>Bacillota</taxon>
        <taxon>Clostridia</taxon>
        <taxon>Eubacteriales</taxon>
        <taxon>Clostridiaceae</taxon>
        <taxon>Clostridium</taxon>
    </lineage>
</organism>
<dbReference type="GO" id="GO:0005345">
    <property type="term" value="F:purine nucleobase transmembrane transporter activity"/>
    <property type="evidence" value="ECO:0007669"/>
    <property type="project" value="TreeGrafter"/>
</dbReference>
<dbReference type="InterPro" id="IPR045018">
    <property type="entry name" value="Azg-like"/>
</dbReference>